<reference evidence="4 5" key="1">
    <citation type="submission" date="2018-08" db="EMBL/GenBank/DDBJ databases">
        <title>A genome reference for cultivated species of the human gut microbiota.</title>
        <authorList>
            <person name="Zou Y."/>
            <person name="Xue W."/>
            <person name="Luo G."/>
        </authorList>
    </citation>
    <scope>NUCLEOTIDE SEQUENCE [LARGE SCALE GENOMIC DNA]</scope>
    <source>
        <strain evidence="3 4">AF38-24</strain>
        <strain evidence="2 5">AM30-13AC</strain>
    </source>
</reference>
<evidence type="ECO:0000256" key="1">
    <source>
        <dbReference type="SAM" id="Coils"/>
    </source>
</evidence>
<gene>
    <name evidence="3" type="ORF">DW028_10425</name>
    <name evidence="2" type="ORF">DW775_04465</name>
</gene>
<dbReference type="EMBL" id="QSJS01000004">
    <property type="protein sequence ID" value="RHD96600.1"/>
    <property type="molecule type" value="Genomic_DNA"/>
</dbReference>
<protein>
    <recommendedName>
        <fullName evidence="6">Nucleotidyltransferase domain-containing protein</fullName>
    </recommendedName>
</protein>
<dbReference type="Gene3D" id="3.30.460.40">
    <property type="match status" value="1"/>
</dbReference>
<evidence type="ECO:0000313" key="2">
    <source>
        <dbReference type="EMBL" id="RHD96600.1"/>
    </source>
</evidence>
<dbReference type="Pfam" id="PF14907">
    <property type="entry name" value="NTP_transf_5"/>
    <property type="match status" value="1"/>
</dbReference>
<evidence type="ECO:0000313" key="5">
    <source>
        <dbReference type="Proteomes" id="UP000284835"/>
    </source>
</evidence>
<dbReference type="RefSeq" id="WP_055164652.1">
    <property type="nucleotide sequence ID" value="NZ_JADNCL010000003.1"/>
</dbReference>
<evidence type="ECO:0000313" key="3">
    <source>
        <dbReference type="EMBL" id="RHL27948.1"/>
    </source>
</evidence>
<keyword evidence="1" id="KW-0175">Coiled coil</keyword>
<evidence type="ECO:0000313" key="4">
    <source>
        <dbReference type="Proteomes" id="UP000283297"/>
    </source>
</evidence>
<dbReference type="AlphaFoldDB" id="A0A414I059"/>
<sequence length="347" mass="40949">MKKEHSLILKAVLQNKSEKEIREIDKILDSNLDWIEIAGIALNHRLGGYIYKGLNTSQQKKMPKEVVKALELLVRAQKEQFEENLEEICKVNDALEEAKIKFAVLKGAFFGCEMYEKGTRRSNDIDLLVYEDDLGKLDTCLRAMGYIQSNMSNGEMVEATKKEKIIQRMNYHDLVPYVKKTKMGILELDINFLFDGNKNLIDKNVYEMGTMVYKGRYRITGLNPYTNLAFLCCHFYREATDTIWTEGKRDVTLYKIVDMMNFIRFYREQINYDIMIEVLKKLNIEKKAYFTFKIMTEFYEYEFLSEMLSRLDEYKSGDDEMKAIHDTKNKTTIYRDETFFEKTFARG</sequence>
<proteinExistence type="predicted"/>
<accession>A0A414I059</accession>
<dbReference type="InterPro" id="IPR039498">
    <property type="entry name" value="NTP_transf_5"/>
</dbReference>
<dbReference type="Proteomes" id="UP000283297">
    <property type="component" value="Unassembled WGS sequence"/>
</dbReference>
<feature type="coiled-coil region" evidence="1">
    <location>
        <begin position="67"/>
        <end position="98"/>
    </location>
</feature>
<name>A0A414I059_9FIRM</name>
<comment type="caution">
    <text evidence="2">The sequence shown here is derived from an EMBL/GenBank/DDBJ whole genome shotgun (WGS) entry which is preliminary data.</text>
</comment>
<dbReference type="Proteomes" id="UP000284835">
    <property type="component" value="Unassembled WGS sequence"/>
</dbReference>
<dbReference type="EMBL" id="QRON01000006">
    <property type="protein sequence ID" value="RHL27948.1"/>
    <property type="molecule type" value="Genomic_DNA"/>
</dbReference>
<evidence type="ECO:0008006" key="6">
    <source>
        <dbReference type="Google" id="ProtNLM"/>
    </source>
</evidence>
<organism evidence="2 5">
    <name type="scientific">Agathobacter rectalis</name>
    <dbReference type="NCBI Taxonomy" id="39491"/>
    <lineage>
        <taxon>Bacteria</taxon>
        <taxon>Bacillati</taxon>
        <taxon>Bacillota</taxon>
        <taxon>Clostridia</taxon>
        <taxon>Lachnospirales</taxon>
        <taxon>Lachnospiraceae</taxon>
        <taxon>Agathobacter</taxon>
    </lineage>
</organism>